<proteinExistence type="predicted"/>
<name>A0ABP6YK58_9FLAO</name>
<sequence>MKNILLTTCLLLITLYACTNASEDDLTDSTPIATTITYNDHVKVIIDNNCIGCHKSPAVNGANVSLLTYNDVKNAVQNNNLISKINGNGPGAQMPLNGQKLPQTSIDIIEKWEDDGFLEN</sequence>
<evidence type="ECO:0000313" key="2">
    <source>
        <dbReference type="EMBL" id="GAA3584159.1"/>
    </source>
</evidence>
<dbReference type="Proteomes" id="UP001500954">
    <property type="component" value="Unassembled WGS sequence"/>
</dbReference>
<dbReference type="EMBL" id="BAABCY010000099">
    <property type="protein sequence ID" value="GAA3584159.1"/>
    <property type="molecule type" value="Genomic_DNA"/>
</dbReference>
<dbReference type="RefSeq" id="WP_345007748.1">
    <property type="nucleotide sequence ID" value="NZ_BAABCY010000099.1"/>
</dbReference>
<gene>
    <name evidence="2" type="ORF">GCM10022395_35300</name>
</gene>
<organism evidence="2 3">
    <name type="scientific">Snuella lapsa</name>
    <dbReference type="NCBI Taxonomy" id="870481"/>
    <lineage>
        <taxon>Bacteria</taxon>
        <taxon>Pseudomonadati</taxon>
        <taxon>Bacteroidota</taxon>
        <taxon>Flavobacteriia</taxon>
        <taxon>Flavobacteriales</taxon>
        <taxon>Flavobacteriaceae</taxon>
        <taxon>Snuella</taxon>
    </lineage>
</organism>
<evidence type="ECO:0008006" key="4">
    <source>
        <dbReference type="Google" id="ProtNLM"/>
    </source>
</evidence>
<evidence type="ECO:0000256" key="1">
    <source>
        <dbReference type="SAM" id="SignalP"/>
    </source>
</evidence>
<dbReference type="PROSITE" id="PS51257">
    <property type="entry name" value="PROKAR_LIPOPROTEIN"/>
    <property type="match status" value="1"/>
</dbReference>
<evidence type="ECO:0000313" key="3">
    <source>
        <dbReference type="Proteomes" id="UP001500954"/>
    </source>
</evidence>
<keyword evidence="1" id="KW-0732">Signal</keyword>
<reference evidence="3" key="1">
    <citation type="journal article" date="2019" name="Int. J. Syst. Evol. Microbiol.">
        <title>The Global Catalogue of Microorganisms (GCM) 10K type strain sequencing project: providing services to taxonomists for standard genome sequencing and annotation.</title>
        <authorList>
            <consortium name="The Broad Institute Genomics Platform"/>
            <consortium name="The Broad Institute Genome Sequencing Center for Infectious Disease"/>
            <person name="Wu L."/>
            <person name="Ma J."/>
        </authorList>
    </citation>
    <scope>NUCLEOTIDE SEQUENCE [LARGE SCALE GENOMIC DNA]</scope>
    <source>
        <strain evidence="3">JCM 17111</strain>
    </source>
</reference>
<keyword evidence="3" id="KW-1185">Reference proteome</keyword>
<feature type="chain" id="PRO_5046217477" description="Cytochrome c domain-containing protein" evidence="1">
    <location>
        <begin position="22"/>
        <end position="120"/>
    </location>
</feature>
<protein>
    <recommendedName>
        <fullName evidence="4">Cytochrome c domain-containing protein</fullName>
    </recommendedName>
</protein>
<comment type="caution">
    <text evidence="2">The sequence shown here is derived from an EMBL/GenBank/DDBJ whole genome shotgun (WGS) entry which is preliminary data.</text>
</comment>
<feature type="signal peptide" evidence="1">
    <location>
        <begin position="1"/>
        <end position="21"/>
    </location>
</feature>
<accession>A0ABP6YK58</accession>